<keyword evidence="4 6" id="KW-0238">DNA-binding</keyword>
<comment type="subcellular location">
    <subcellularLocation>
        <location evidence="1">Cytoplasm</location>
        <location evidence="1">Nucleoid</location>
    </subcellularLocation>
</comment>
<dbReference type="SUPFAM" id="SSF81273">
    <property type="entry name" value="H-NS histone-like proteins"/>
    <property type="match status" value="1"/>
</dbReference>
<evidence type="ECO:0000256" key="3">
    <source>
        <dbReference type="ARBA" id="ARBA00022490"/>
    </source>
</evidence>
<evidence type="ECO:0000313" key="6">
    <source>
        <dbReference type="EMBL" id="MBB5429708.1"/>
    </source>
</evidence>
<evidence type="ECO:0000256" key="4">
    <source>
        <dbReference type="ARBA" id="ARBA00023125"/>
    </source>
</evidence>
<comment type="caution">
    <text evidence="6">The sequence shown here is derived from an EMBL/GenBank/DDBJ whole genome shotgun (WGS) entry which is preliminary data.</text>
</comment>
<dbReference type="PANTHER" id="PTHR38097">
    <property type="match status" value="1"/>
</dbReference>
<feature type="domain" description="DNA-binding protein H-NS-like C-terminal" evidence="5">
    <location>
        <begin position="67"/>
        <end position="106"/>
    </location>
</feature>
<evidence type="ECO:0000259" key="5">
    <source>
        <dbReference type="SMART" id="SM00528"/>
    </source>
</evidence>
<dbReference type="InterPro" id="IPR027444">
    <property type="entry name" value="H-NS_C_dom"/>
</dbReference>
<protein>
    <submittedName>
        <fullName evidence="6">DNA-binding protein H-NS</fullName>
    </submittedName>
</protein>
<dbReference type="GO" id="GO:0009295">
    <property type="term" value="C:nucleoid"/>
    <property type="evidence" value="ECO:0007669"/>
    <property type="project" value="UniProtKB-SubCell"/>
</dbReference>
<evidence type="ECO:0000313" key="7">
    <source>
        <dbReference type="Proteomes" id="UP000592780"/>
    </source>
</evidence>
<dbReference type="GO" id="GO:0003677">
    <property type="term" value="F:DNA binding"/>
    <property type="evidence" value="ECO:0007669"/>
    <property type="project" value="UniProtKB-KW"/>
</dbReference>
<dbReference type="RefSeq" id="WP_018437027.1">
    <property type="nucleotide sequence ID" value="NZ_JACHDD010000045.1"/>
</dbReference>
<proteinExistence type="inferred from homology"/>
<name>A0A6I1QII6_PARAM</name>
<keyword evidence="3" id="KW-0963">Cytoplasm</keyword>
<evidence type="ECO:0000256" key="1">
    <source>
        <dbReference type="ARBA" id="ARBA00004453"/>
    </source>
</evidence>
<dbReference type="Proteomes" id="UP000592780">
    <property type="component" value="Unassembled WGS sequence"/>
</dbReference>
<sequence length="108" mass="11942">MKLLNELKAQLAELNAEIETARAAEVEQAIADCRALIDLYELTASDLGFVKTQTVPANRGTRTFRAKAPRAAIPPIYRDPKTGATWSGRGRVPRWMDGQDRADFLING</sequence>
<reference evidence="6 7" key="1">
    <citation type="submission" date="2020-08" db="EMBL/GenBank/DDBJ databases">
        <title>Genomic Encyclopedia of Type Strains, Phase IV (KMG-V): Genome sequencing to study the core and pangenomes of soil and plant-associated prokaryotes.</title>
        <authorList>
            <person name="Whitman W."/>
        </authorList>
    </citation>
    <scope>NUCLEOTIDE SEQUENCE [LARGE SCALE GENOMIC DNA]</scope>
    <source>
        <strain evidence="6 7">JPY158</strain>
    </source>
</reference>
<comment type="similarity">
    <text evidence="2">Belongs to the histone-like protein H-NS family.</text>
</comment>
<dbReference type="PANTHER" id="PTHR38097:SF2">
    <property type="entry name" value="DNA-BINDING PROTEIN STPA"/>
    <property type="match status" value="1"/>
</dbReference>
<dbReference type="AlphaFoldDB" id="A0A6I1QII6"/>
<dbReference type="Pfam" id="PF00816">
    <property type="entry name" value="Histone_HNS"/>
    <property type="match status" value="1"/>
</dbReference>
<dbReference type="Gene3D" id="4.10.430.30">
    <property type="match status" value="1"/>
</dbReference>
<gene>
    <name evidence="6" type="ORF">HDG40_007906</name>
</gene>
<keyword evidence="7" id="KW-1185">Reference proteome</keyword>
<organism evidence="6 7">
    <name type="scientific">Paraburkholderia atlantica</name>
    <dbReference type="NCBI Taxonomy" id="2654982"/>
    <lineage>
        <taxon>Bacteria</taxon>
        <taxon>Pseudomonadati</taxon>
        <taxon>Pseudomonadota</taxon>
        <taxon>Betaproteobacteria</taxon>
        <taxon>Burkholderiales</taxon>
        <taxon>Burkholderiaceae</taxon>
        <taxon>Paraburkholderia</taxon>
    </lineage>
</organism>
<evidence type="ECO:0000256" key="2">
    <source>
        <dbReference type="ARBA" id="ARBA00010610"/>
    </source>
</evidence>
<dbReference type="OrthoDB" id="5297879at2"/>
<dbReference type="SMART" id="SM00528">
    <property type="entry name" value="HNS"/>
    <property type="match status" value="1"/>
</dbReference>
<accession>A0A6I1QII6</accession>
<dbReference type="EMBL" id="JACHDD010000045">
    <property type="protein sequence ID" value="MBB5429708.1"/>
    <property type="molecule type" value="Genomic_DNA"/>
</dbReference>